<comment type="similarity">
    <text evidence="2 8">Belongs to the SLD2 family.</text>
</comment>
<dbReference type="FunFam" id="1.10.10.1460:FF:000001">
    <property type="entry name" value="DNA replication regulator Sld2"/>
    <property type="match status" value="1"/>
</dbReference>
<feature type="compositionally biased region" description="Polar residues" evidence="9">
    <location>
        <begin position="202"/>
        <end position="212"/>
    </location>
</feature>
<evidence type="ECO:0000256" key="4">
    <source>
        <dbReference type="ARBA" id="ARBA00022705"/>
    </source>
</evidence>
<dbReference type="GO" id="GO:0000727">
    <property type="term" value="P:double-strand break repair via break-induced replication"/>
    <property type="evidence" value="ECO:0007669"/>
    <property type="project" value="TreeGrafter"/>
</dbReference>
<proteinExistence type="inferred from homology"/>
<dbReference type="InterPro" id="IPR021110">
    <property type="entry name" value="DNA_rep_checkpnt_protein"/>
</dbReference>
<dbReference type="Pfam" id="PF11719">
    <property type="entry name" value="Drc1-Sld2"/>
    <property type="match status" value="1"/>
</dbReference>
<dbReference type="PANTHER" id="PTHR28124:SF1">
    <property type="entry name" value="DNA REPLICATION REGULATOR SLD2"/>
    <property type="match status" value="1"/>
</dbReference>
<feature type="region of interest" description="Disordered" evidence="9">
    <location>
        <begin position="27"/>
        <end position="46"/>
    </location>
</feature>
<dbReference type="EMBL" id="MU865344">
    <property type="protein sequence ID" value="KAK4226641.1"/>
    <property type="molecule type" value="Genomic_DNA"/>
</dbReference>
<keyword evidence="11" id="KW-1185">Reference proteome</keyword>
<dbReference type="PANTHER" id="PTHR28124">
    <property type="entry name" value="DNA REPLICATION REGULATOR SLD2"/>
    <property type="match status" value="1"/>
</dbReference>
<feature type="compositionally biased region" description="Basic and acidic residues" evidence="9">
    <location>
        <begin position="27"/>
        <end position="43"/>
    </location>
</feature>
<dbReference type="InterPro" id="IPR040203">
    <property type="entry name" value="Sld2"/>
</dbReference>
<keyword evidence="6 8" id="KW-0131">Cell cycle</keyword>
<dbReference type="GO" id="GO:0006270">
    <property type="term" value="P:DNA replication initiation"/>
    <property type="evidence" value="ECO:0007669"/>
    <property type="project" value="UniProtKB-UniRule"/>
</dbReference>
<dbReference type="CDD" id="cd22289">
    <property type="entry name" value="RecQL4_SLD2_NTD"/>
    <property type="match status" value="1"/>
</dbReference>
<feature type="compositionally biased region" description="Polar residues" evidence="9">
    <location>
        <begin position="176"/>
        <end position="191"/>
    </location>
</feature>
<evidence type="ECO:0000313" key="11">
    <source>
        <dbReference type="Proteomes" id="UP001301958"/>
    </source>
</evidence>
<keyword evidence="5 8" id="KW-0539">Nucleus</keyword>
<keyword evidence="4 8" id="KW-0235">DNA replication</keyword>
<evidence type="ECO:0000256" key="1">
    <source>
        <dbReference type="ARBA" id="ARBA00004123"/>
    </source>
</evidence>
<feature type="region of interest" description="Disordered" evidence="9">
    <location>
        <begin position="278"/>
        <end position="464"/>
    </location>
</feature>
<evidence type="ECO:0000256" key="8">
    <source>
        <dbReference type="RuleBase" id="RU367067"/>
    </source>
</evidence>
<feature type="compositionally biased region" description="Basic and acidic residues" evidence="9">
    <location>
        <begin position="192"/>
        <end position="201"/>
    </location>
</feature>
<feature type="region of interest" description="Disordered" evidence="9">
    <location>
        <begin position="479"/>
        <end position="504"/>
    </location>
</feature>
<evidence type="ECO:0000256" key="7">
    <source>
        <dbReference type="ARBA" id="ARBA00025253"/>
    </source>
</evidence>
<feature type="compositionally biased region" description="Acidic residues" evidence="9">
    <location>
        <begin position="335"/>
        <end position="345"/>
    </location>
</feature>
<feature type="compositionally biased region" description="Basic and acidic residues" evidence="9">
    <location>
        <begin position="415"/>
        <end position="425"/>
    </location>
</feature>
<dbReference type="Proteomes" id="UP001301958">
    <property type="component" value="Unassembled WGS sequence"/>
</dbReference>
<dbReference type="GO" id="GO:0003688">
    <property type="term" value="F:DNA replication origin binding"/>
    <property type="evidence" value="ECO:0007669"/>
    <property type="project" value="TreeGrafter"/>
</dbReference>
<dbReference type="GO" id="GO:0003697">
    <property type="term" value="F:single-stranded DNA binding"/>
    <property type="evidence" value="ECO:0007669"/>
    <property type="project" value="TreeGrafter"/>
</dbReference>
<evidence type="ECO:0000256" key="9">
    <source>
        <dbReference type="SAM" id="MobiDB-lite"/>
    </source>
</evidence>
<dbReference type="GO" id="GO:1902977">
    <property type="term" value="P:mitotic DNA replication preinitiation complex assembly"/>
    <property type="evidence" value="ECO:0007669"/>
    <property type="project" value="TreeGrafter"/>
</dbReference>
<feature type="compositionally biased region" description="Basic residues" evidence="9">
    <location>
        <begin position="361"/>
        <end position="383"/>
    </location>
</feature>
<gene>
    <name evidence="10" type="ORF">QBC38DRAFT_479931</name>
</gene>
<dbReference type="AlphaFoldDB" id="A0AAN7BN49"/>
<reference evidence="10" key="2">
    <citation type="submission" date="2023-05" db="EMBL/GenBank/DDBJ databases">
        <authorList>
            <consortium name="Lawrence Berkeley National Laboratory"/>
            <person name="Steindorff A."/>
            <person name="Hensen N."/>
            <person name="Bonometti L."/>
            <person name="Westerberg I."/>
            <person name="Brannstrom I.O."/>
            <person name="Guillou S."/>
            <person name="Cros-Aarteil S."/>
            <person name="Calhoun S."/>
            <person name="Haridas S."/>
            <person name="Kuo A."/>
            <person name="Mondo S."/>
            <person name="Pangilinan J."/>
            <person name="Riley R."/>
            <person name="Labutti K."/>
            <person name="Andreopoulos B."/>
            <person name="Lipzen A."/>
            <person name="Chen C."/>
            <person name="Yanf M."/>
            <person name="Daum C."/>
            <person name="Ng V."/>
            <person name="Clum A."/>
            <person name="Ohm R."/>
            <person name="Martin F."/>
            <person name="Silar P."/>
            <person name="Natvig D."/>
            <person name="Lalanne C."/>
            <person name="Gautier V."/>
            <person name="Ament-Velasquez S.L."/>
            <person name="Kruys A."/>
            <person name="Hutchinson M.I."/>
            <person name="Powell A.J."/>
            <person name="Barry K."/>
            <person name="Miller A.N."/>
            <person name="Grigoriev I.V."/>
            <person name="Debuchy R."/>
            <person name="Gladieux P."/>
            <person name="Thoren M.H."/>
            <person name="Johannesson H."/>
        </authorList>
    </citation>
    <scope>NUCLEOTIDE SEQUENCE</scope>
    <source>
        <strain evidence="10">CBS 990.96</strain>
    </source>
</reference>
<comment type="caution">
    <text evidence="10">The sequence shown here is derived from an EMBL/GenBank/DDBJ whole genome shotgun (WGS) entry which is preliminary data.</text>
</comment>
<feature type="region of interest" description="Disordered" evidence="9">
    <location>
        <begin position="59"/>
        <end position="212"/>
    </location>
</feature>
<evidence type="ECO:0000256" key="2">
    <source>
        <dbReference type="ARBA" id="ARBA00007276"/>
    </source>
</evidence>
<evidence type="ECO:0000256" key="6">
    <source>
        <dbReference type="ARBA" id="ARBA00023306"/>
    </source>
</evidence>
<name>A0AAN7BN49_9PEZI</name>
<reference evidence="10" key="1">
    <citation type="journal article" date="2023" name="Mol. Phylogenet. Evol.">
        <title>Genome-scale phylogeny and comparative genomics of the fungal order Sordariales.</title>
        <authorList>
            <person name="Hensen N."/>
            <person name="Bonometti L."/>
            <person name="Westerberg I."/>
            <person name="Brannstrom I.O."/>
            <person name="Guillou S."/>
            <person name="Cros-Aarteil S."/>
            <person name="Calhoun S."/>
            <person name="Haridas S."/>
            <person name="Kuo A."/>
            <person name="Mondo S."/>
            <person name="Pangilinan J."/>
            <person name="Riley R."/>
            <person name="LaButti K."/>
            <person name="Andreopoulos B."/>
            <person name="Lipzen A."/>
            <person name="Chen C."/>
            <person name="Yan M."/>
            <person name="Daum C."/>
            <person name="Ng V."/>
            <person name="Clum A."/>
            <person name="Steindorff A."/>
            <person name="Ohm R.A."/>
            <person name="Martin F."/>
            <person name="Silar P."/>
            <person name="Natvig D.O."/>
            <person name="Lalanne C."/>
            <person name="Gautier V."/>
            <person name="Ament-Velasquez S.L."/>
            <person name="Kruys A."/>
            <person name="Hutchinson M.I."/>
            <person name="Powell A.J."/>
            <person name="Barry K."/>
            <person name="Miller A.N."/>
            <person name="Grigoriev I.V."/>
            <person name="Debuchy R."/>
            <person name="Gladieux P."/>
            <person name="Hiltunen Thoren M."/>
            <person name="Johannesson H."/>
        </authorList>
    </citation>
    <scope>NUCLEOTIDE SEQUENCE</scope>
    <source>
        <strain evidence="10">CBS 990.96</strain>
    </source>
</reference>
<evidence type="ECO:0000313" key="10">
    <source>
        <dbReference type="EMBL" id="KAK4226641.1"/>
    </source>
</evidence>
<feature type="compositionally biased region" description="Polar residues" evidence="9">
    <location>
        <begin position="76"/>
        <end position="88"/>
    </location>
</feature>
<comment type="function">
    <text evidence="7 8">Has a role in the initiation of DNA replication. Required at S-phase checkpoint.</text>
</comment>
<protein>
    <recommendedName>
        <fullName evidence="3 8">DNA replication regulator SLD2</fullName>
    </recommendedName>
</protein>
<comment type="subcellular location">
    <subcellularLocation>
        <location evidence="1 8">Nucleus</location>
    </subcellularLocation>
</comment>
<sequence>MDDQTKAEYESLSLQVRADLKKWEADWADSHNGKKPSRNDIKQNPDIAQKYKQYSKLRDIVSGKIPPPSIARLAPTTPSHRSKTFQTPRKSEAKTPGTVSRTPATNRKLFSPALPTSIGPTPQKDGRVLGLFDLIGKTPSKPTETLPSGLTPRKRRASEVGGLTTPSAKRFHPAATPTSKSQTELFGSETTPLHERPDNNLRKTPSSNRSINFKFSTPAFLRRTILPPVDEQDENGEWKVGPLRLPRKLLPGKGPRGLSQIVTNLRTIQDEAFEDEEEALRGMEGGENGPAPPVTSKPNPTAAASSDPIEVNDSQLGPPELPRQPKEKPVLLSAFDDETLYDSDDSSQQQQLGRDGLPLRIFKKRGQKRTTRKVNMKPTRTKRPATTTAEPGSESEDDEVIAETQHQNAPPPEEDLLRSGSKFEGEESDFDELSMGPKKKKEKKEATKEAKKSKEKEKNESEGVIKKTVRMVKATAHVNYKRLKLRNNGAKGGPGHNSRFRRRR</sequence>
<feature type="compositionally biased region" description="Basic and acidic residues" evidence="9">
    <location>
        <begin position="443"/>
        <end position="464"/>
    </location>
</feature>
<evidence type="ECO:0000256" key="5">
    <source>
        <dbReference type="ARBA" id="ARBA00023242"/>
    </source>
</evidence>
<evidence type="ECO:0000256" key="3">
    <source>
        <dbReference type="ARBA" id="ARBA00018363"/>
    </source>
</evidence>
<organism evidence="10 11">
    <name type="scientific">Podospora fimiseda</name>
    <dbReference type="NCBI Taxonomy" id="252190"/>
    <lineage>
        <taxon>Eukaryota</taxon>
        <taxon>Fungi</taxon>
        <taxon>Dikarya</taxon>
        <taxon>Ascomycota</taxon>
        <taxon>Pezizomycotina</taxon>
        <taxon>Sordariomycetes</taxon>
        <taxon>Sordariomycetidae</taxon>
        <taxon>Sordariales</taxon>
        <taxon>Podosporaceae</taxon>
        <taxon>Podospora</taxon>
    </lineage>
</organism>
<accession>A0AAN7BN49</accession>
<dbReference type="GO" id="GO:0031261">
    <property type="term" value="C:DNA replication preinitiation complex"/>
    <property type="evidence" value="ECO:0007669"/>
    <property type="project" value="TreeGrafter"/>
</dbReference>
<dbReference type="Gene3D" id="1.10.10.1460">
    <property type="match status" value="1"/>
</dbReference>